<evidence type="ECO:0000256" key="6">
    <source>
        <dbReference type="ARBA" id="ARBA00023136"/>
    </source>
</evidence>
<evidence type="ECO:0000256" key="4">
    <source>
        <dbReference type="ARBA" id="ARBA00022692"/>
    </source>
</evidence>
<reference evidence="10" key="1">
    <citation type="journal article" date="2019" name="Int. J. Syst. Evol. Microbiol.">
        <title>The Global Catalogue of Microorganisms (GCM) 10K type strain sequencing project: providing services to taxonomists for standard genome sequencing and annotation.</title>
        <authorList>
            <consortium name="The Broad Institute Genomics Platform"/>
            <consortium name="The Broad Institute Genome Sequencing Center for Infectious Disease"/>
            <person name="Wu L."/>
            <person name="Ma J."/>
        </authorList>
    </citation>
    <scope>NUCLEOTIDE SEQUENCE [LARGE SCALE GENOMIC DNA]</scope>
    <source>
        <strain evidence="10">KCTC 23723</strain>
    </source>
</reference>
<comment type="caution">
    <text evidence="9">The sequence shown here is derived from an EMBL/GenBank/DDBJ whole genome shotgun (WGS) entry which is preliminary data.</text>
</comment>
<keyword evidence="4 7" id="KW-0812">Transmembrane</keyword>
<keyword evidence="5 7" id="KW-1133">Transmembrane helix</keyword>
<sequence length="320" mass="36138">MQRLDWLRYWQLSREFISAYGQRCQQDQISMVGGYLTYISMLSLVPLITVMFAMLTAFPMFATLHAHVEAFIYANVIPSRGDEIQAYLNTFIGNTGGMTAIGILALVFFALLLIHNIDKTLNRIWRVTSRPRLVISFSIYWLILTLGPIFVGISIGVTSYLIGLSRFADDYTSGFSTVMLGAVPYLMSLAAFFVLYLVVPNIKVRVKHALWGALLATILFELSKRGFALYVTHIPTYQTIYGALALLPILFVWVHLSWMVVLLGAELTAFLQQRENGQCREEEVCPMPVIASGVVLPRPDNEQEDISTEEHKPTEESRPR</sequence>
<evidence type="ECO:0000256" key="8">
    <source>
        <dbReference type="SAM" id="MobiDB-lite"/>
    </source>
</evidence>
<dbReference type="Pfam" id="PF03631">
    <property type="entry name" value="Virul_fac_BrkB"/>
    <property type="match status" value="1"/>
</dbReference>
<dbReference type="HAMAP" id="MF_00672">
    <property type="entry name" value="UPF0761"/>
    <property type="match status" value="1"/>
</dbReference>
<comment type="similarity">
    <text evidence="7">Belongs to the UPF0761 family.</text>
</comment>
<dbReference type="Proteomes" id="UP000634667">
    <property type="component" value="Unassembled WGS sequence"/>
</dbReference>
<keyword evidence="2 7" id="KW-1003">Cell membrane</keyword>
<organism evidence="9 10">
    <name type="scientific">Alishewanella tabrizica</name>
    <dbReference type="NCBI Taxonomy" id="671278"/>
    <lineage>
        <taxon>Bacteria</taxon>
        <taxon>Pseudomonadati</taxon>
        <taxon>Pseudomonadota</taxon>
        <taxon>Gammaproteobacteria</taxon>
        <taxon>Alteromonadales</taxon>
        <taxon>Alteromonadaceae</taxon>
        <taxon>Alishewanella</taxon>
    </lineage>
</organism>
<feature type="region of interest" description="Disordered" evidence="8">
    <location>
        <begin position="298"/>
        <end position="320"/>
    </location>
</feature>
<evidence type="ECO:0000256" key="2">
    <source>
        <dbReference type="ARBA" id="ARBA00022475"/>
    </source>
</evidence>
<feature type="transmembrane region" description="Helical" evidence="7">
    <location>
        <begin position="174"/>
        <end position="198"/>
    </location>
</feature>
<evidence type="ECO:0000313" key="10">
    <source>
        <dbReference type="Proteomes" id="UP000634667"/>
    </source>
</evidence>
<evidence type="ECO:0000313" key="9">
    <source>
        <dbReference type="EMBL" id="GGW51970.1"/>
    </source>
</evidence>
<feature type="transmembrane region" description="Helical" evidence="7">
    <location>
        <begin position="240"/>
        <end position="265"/>
    </location>
</feature>
<dbReference type="InterPro" id="IPR017039">
    <property type="entry name" value="Virul_fac_BrkB"/>
</dbReference>
<feature type="transmembrane region" description="Helical" evidence="7">
    <location>
        <begin position="97"/>
        <end position="117"/>
    </location>
</feature>
<feature type="transmembrane region" description="Helical" evidence="7">
    <location>
        <begin position="210"/>
        <end position="228"/>
    </location>
</feature>
<dbReference type="NCBIfam" id="NF002457">
    <property type="entry name" value="PRK01637.1"/>
    <property type="match status" value="1"/>
</dbReference>
<feature type="compositionally biased region" description="Basic and acidic residues" evidence="8">
    <location>
        <begin position="308"/>
        <end position="320"/>
    </location>
</feature>
<evidence type="ECO:0000256" key="5">
    <source>
        <dbReference type="ARBA" id="ARBA00022989"/>
    </source>
</evidence>
<dbReference type="InterPro" id="IPR023679">
    <property type="entry name" value="UPF0761_bac"/>
</dbReference>
<feature type="transmembrane region" description="Helical" evidence="7">
    <location>
        <begin position="138"/>
        <end position="162"/>
    </location>
</feature>
<accession>A0ABQ2WHI0</accession>
<dbReference type="EMBL" id="BMYR01000002">
    <property type="protein sequence ID" value="GGW51970.1"/>
    <property type="molecule type" value="Genomic_DNA"/>
</dbReference>
<evidence type="ECO:0000256" key="7">
    <source>
        <dbReference type="HAMAP-Rule" id="MF_00672"/>
    </source>
</evidence>
<evidence type="ECO:0000256" key="1">
    <source>
        <dbReference type="ARBA" id="ARBA00004651"/>
    </source>
</evidence>
<dbReference type="PANTHER" id="PTHR30213">
    <property type="entry name" value="INNER MEMBRANE PROTEIN YHJD"/>
    <property type="match status" value="1"/>
</dbReference>
<name>A0ABQ2WHI0_9ALTE</name>
<keyword evidence="3" id="KW-0997">Cell inner membrane</keyword>
<protein>
    <recommendedName>
        <fullName evidence="7">UPF0761 membrane protein GCM10008111_04860</fullName>
    </recommendedName>
</protein>
<feature type="transmembrane region" description="Helical" evidence="7">
    <location>
        <begin position="35"/>
        <end position="58"/>
    </location>
</feature>
<dbReference type="PANTHER" id="PTHR30213:SF0">
    <property type="entry name" value="UPF0761 MEMBRANE PROTEIN YIHY"/>
    <property type="match status" value="1"/>
</dbReference>
<dbReference type="PIRSF" id="PIRSF035875">
    <property type="entry name" value="RNase_BN"/>
    <property type="match status" value="1"/>
</dbReference>
<comment type="subcellular location">
    <subcellularLocation>
        <location evidence="1 7">Cell membrane</location>
        <topology evidence="1 7">Multi-pass membrane protein</topology>
    </subcellularLocation>
</comment>
<keyword evidence="6 7" id="KW-0472">Membrane</keyword>
<evidence type="ECO:0000256" key="3">
    <source>
        <dbReference type="ARBA" id="ARBA00022519"/>
    </source>
</evidence>
<proteinExistence type="inferred from homology"/>
<dbReference type="RefSeq" id="WP_189480151.1">
    <property type="nucleotide sequence ID" value="NZ_BMYR01000002.1"/>
</dbReference>
<keyword evidence="10" id="KW-1185">Reference proteome</keyword>
<dbReference type="NCBIfam" id="TIGR00765">
    <property type="entry name" value="yihY_not_rbn"/>
    <property type="match status" value="1"/>
</dbReference>
<gene>
    <name evidence="9" type="ORF">GCM10008111_04860</name>
</gene>